<keyword evidence="2" id="KW-1185">Reference proteome</keyword>
<sequence>MVRLLRLEDGSCEILALPDVPDGIKDIPDARSADRKKLVALIKRCALNGISQMPRKVFHHANQQNDIWEFVAGNHRAYCFKEGGRLVVLTSIYRKKQQKAPKSEVSRAIRAKNDYLEAVKNGTLEITEGDQS</sequence>
<dbReference type="Proteomes" id="UP000427716">
    <property type="component" value="Chromosome"/>
</dbReference>
<organism evidence="1 2">
    <name type="scientific">Guyparkeria halophila</name>
    <dbReference type="NCBI Taxonomy" id="47960"/>
    <lineage>
        <taxon>Bacteria</taxon>
        <taxon>Pseudomonadati</taxon>
        <taxon>Pseudomonadota</taxon>
        <taxon>Gammaproteobacteria</taxon>
        <taxon>Chromatiales</taxon>
        <taxon>Thioalkalibacteraceae</taxon>
        <taxon>Guyparkeria</taxon>
    </lineage>
</organism>
<dbReference type="KEGG" id="ghl:GM160_01845"/>
<evidence type="ECO:0000313" key="2">
    <source>
        <dbReference type="Proteomes" id="UP000427716"/>
    </source>
</evidence>
<dbReference type="EMBL" id="CP046415">
    <property type="protein sequence ID" value="QGT77731.1"/>
    <property type="molecule type" value="Genomic_DNA"/>
</dbReference>
<accession>A0A6I6D326</accession>
<dbReference type="Pfam" id="PF05973">
    <property type="entry name" value="Gp49"/>
    <property type="match status" value="1"/>
</dbReference>
<reference evidence="1 2" key="1">
    <citation type="submission" date="2019-11" db="EMBL/GenBank/DDBJ databases">
        <authorList>
            <person name="Zhang J."/>
            <person name="Sun C."/>
        </authorList>
    </citation>
    <scope>NUCLEOTIDE SEQUENCE [LARGE SCALE GENOMIC DNA]</scope>
    <source>
        <strain evidence="2">sp2</strain>
    </source>
</reference>
<evidence type="ECO:0000313" key="1">
    <source>
        <dbReference type="EMBL" id="QGT77731.1"/>
    </source>
</evidence>
<dbReference type="AlphaFoldDB" id="A0A6I6D326"/>
<gene>
    <name evidence="1" type="ORF">GM160_01845</name>
</gene>
<proteinExistence type="predicted"/>
<protein>
    <recommendedName>
        <fullName evidence="3">Type II toxin-antitoxin system RelE/ParE family toxin</fullName>
    </recommendedName>
</protein>
<dbReference type="InterPro" id="IPR009241">
    <property type="entry name" value="HigB-like"/>
</dbReference>
<name>A0A6I6D326_9GAMM</name>
<evidence type="ECO:0008006" key="3">
    <source>
        <dbReference type="Google" id="ProtNLM"/>
    </source>
</evidence>